<name>Q1YJC9_AURMS</name>
<dbReference type="SUPFAM" id="SSF51735">
    <property type="entry name" value="NAD(P)-binding Rossmann-fold domains"/>
    <property type="match status" value="1"/>
</dbReference>
<feature type="domain" description="Ketoreductase" evidence="3">
    <location>
        <begin position="2"/>
        <end position="173"/>
    </location>
</feature>
<dbReference type="CDD" id="cd05233">
    <property type="entry name" value="SDR_c"/>
    <property type="match status" value="1"/>
</dbReference>
<dbReference type="RefSeq" id="WP_009209052.1">
    <property type="nucleotide sequence ID" value="NZ_BBWP01000032.1"/>
</dbReference>
<evidence type="ECO:0000256" key="1">
    <source>
        <dbReference type="ARBA" id="ARBA00006484"/>
    </source>
</evidence>
<keyword evidence="5" id="KW-1185">Reference proteome</keyword>
<gene>
    <name evidence="4" type="ORF">SI859A1_01190</name>
</gene>
<protein>
    <submittedName>
        <fullName evidence="4">Dehydrogenase</fullName>
    </submittedName>
</protein>
<keyword evidence="2" id="KW-0560">Oxidoreductase</keyword>
<dbReference type="AlphaFoldDB" id="Q1YJC9"/>
<sequence>MGRYLIYGGNGGIGEAIARRLATAGHDLVLAGRNDEELQALAGEIGAQTVTCDVTDDKAIATAAEAAGEILDGLVYAVGTINLKPFARLKGEDFLNDFNLNALGAAKAIQASLPALQKAPDGASVLLFSTVAVDQGFAAHASIAMAKGAVVGLTRSLAAEFAPQIRINAIAPSLVDSPLGKRVASNEKMAEAVAKMHPLPRLGRPDDIAAMGEILLTDAGSWITGQVIGIDGGRSTLRVARG</sequence>
<organism evidence="4 5">
    <name type="scientific">Aurantimonas manganoxydans (strain ATCC BAA-1229 / DSM 21871 / SI85-9A1)</name>
    <dbReference type="NCBI Taxonomy" id="287752"/>
    <lineage>
        <taxon>Bacteria</taxon>
        <taxon>Pseudomonadati</taxon>
        <taxon>Pseudomonadota</taxon>
        <taxon>Alphaproteobacteria</taxon>
        <taxon>Hyphomicrobiales</taxon>
        <taxon>Aurantimonadaceae</taxon>
        <taxon>Aurantimonas</taxon>
    </lineage>
</organism>
<dbReference type="InterPro" id="IPR002347">
    <property type="entry name" value="SDR_fam"/>
</dbReference>
<proteinExistence type="inferred from homology"/>
<dbReference type="PRINTS" id="PR00081">
    <property type="entry name" value="GDHRDH"/>
</dbReference>
<comment type="similarity">
    <text evidence="1">Belongs to the short-chain dehydrogenases/reductases (SDR) family.</text>
</comment>
<dbReference type="HOGENOM" id="CLU_010194_1_2_5"/>
<dbReference type="GO" id="GO:0016491">
    <property type="term" value="F:oxidoreductase activity"/>
    <property type="evidence" value="ECO:0007669"/>
    <property type="project" value="UniProtKB-KW"/>
</dbReference>
<dbReference type="Pfam" id="PF13561">
    <property type="entry name" value="adh_short_C2"/>
    <property type="match status" value="1"/>
</dbReference>
<dbReference type="PANTHER" id="PTHR43477:SF1">
    <property type="entry name" value="DIHYDROANTICAPSIN 7-DEHYDROGENASE"/>
    <property type="match status" value="1"/>
</dbReference>
<dbReference type="OrthoDB" id="9803333at2"/>
<evidence type="ECO:0000313" key="5">
    <source>
        <dbReference type="Proteomes" id="UP000000321"/>
    </source>
</evidence>
<dbReference type="EMBL" id="AAPJ01000003">
    <property type="protein sequence ID" value="EAS49838.1"/>
    <property type="molecule type" value="Genomic_DNA"/>
</dbReference>
<dbReference type="InterPro" id="IPR036291">
    <property type="entry name" value="NAD(P)-bd_dom_sf"/>
</dbReference>
<dbReference type="PANTHER" id="PTHR43477">
    <property type="entry name" value="DIHYDROANTICAPSIN 7-DEHYDROGENASE"/>
    <property type="match status" value="1"/>
</dbReference>
<comment type="caution">
    <text evidence="4">The sequence shown here is derived from an EMBL/GenBank/DDBJ whole genome shotgun (WGS) entry which is preliminary data.</text>
</comment>
<dbReference type="BioCyc" id="AURANTIMONAS:SI859A1_01190-MONOMER"/>
<dbReference type="Proteomes" id="UP000000321">
    <property type="component" value="Unassembled WGS sequence"/>
</dbReference>
<dbReference type="Gene3D" id="3.40.50.720">
    <property type="entry name" value="NAD(P)-binding Rossmann-like Domain"/>
    <property type="match status" value="1"/>
</dbReference>
<evidence type="ECO:0000259" key="3">
    <source>
        <dbReference type="SMART" id="SM00822"/>
    </source>
</evidence>
<dbReference type="InterPro" id="IPR057326">
    <property type="entry name" value="KR_dom"/>
</dbReference>
<dbReference type="SMART" id="SM00822">
    <property type="entry name" value="PKS_KR"/>
    <property type="match status" value="1"/>
</dbReference>
<dbReference type="InterPro" id="IPR051122">
    <property type="entry name" value="SDR_DHRS6-like"/>
</dbReference>
<accession>Q1YJC9</accession>
<evidence type="ECO:0000256" key="2">
    <source>
        <dbReference type="ARBA" id="ARBA00023002"/>
    </source>
</evidence>
<evidence type="ECO:0000313" key="4">
    <source>
        <dbReference type="EMBL" id="EAS49838.1"/>
    </source>
</evidence>
<reference evidence="4 5" key="1">
    <citation type="journal article" date="2008" name="Appl. Environ. Microbiol.">
        <title>Genomic insights into Mn(II) oxidation by the marine alphaproteobacterium Aurantimonas sp. strain SI85-9A1.</title>
        <authorList>
            <person name="Dick G.J."/>
            <person name="Podell S."/>
            <person name="Johnson H.A."/>
            <person name="Rivera-Espinoza Y."/>
            <person name="Bernier-Latmani R."/>
            <person name="McCarthy J.K."/>
            <person name="Torpey J.W."/>
            <person name="Clement B.G."/>
            <person name="Gaasterland T."/>
            <person name="Tebo B.M."/>
        </authorList>
    </citation>
    <scope>NUCLEOTIDE SEQUENCE [LARGE SCALE GENOMIC DNA]</scope>
    <source>
        <strain evidence="4 5">SI85-9A1</strain>
    </source>
</reference>